<dbReference type="InterPro" id="IPR050809">
    <property type="entry name" value="UgpAE/MalFG_permease"/>
</dbReference>
<comment type="caution">
    <text evidence="9">The sequence shown here is derived from an EMBL/GenBank/DDBJ whole genome shotgun (WGS) entry which is preliminary data.</text>
</comment>
<comment type="similarity">
    <text evidence="7">Belongs to the binding-protein-dependent transport system permease family.</text>
</comment>
<evidence type="ECO:0000256" key="7">
    <source>
        <dbReference type="RuleBase" id="RU363032"/>
    </source>
</evidence>
<feature type="transmembrane region" description="Helical" evidence="7">
    <location>
        <begin position="12"/>
        <end position="32"/>
    </location>
</feature>
<feature type="transmembrane region" description="Helical" evidence="7">
    <location>
        <begin position="74"/>
        <end position="97"/>
    </location>
</feature>
<feature type="transmembrane region" description="Helical" evidence="7">
    <location>
        <begin position="269"/>
        <end position="292"/>
    </location>
</feature>
<comment type="subcellular location">
    <subcellularLocation>
        <location evidence="1 7">Cell membrane</location>
        <topology evidence="1 7">Multi-pass membrane protein</topology>
    </subcellularLocation>
</comment>
<organism evidence="9 10">
    <name type="scientific">Paenibacillus montaniterrae</name>
    <dbReference type="NCBI Taxonomy" id="429341"/>
    <lineage>
        <taxon>Bacteria</taxon>
        <taxon>Bacillati</taxon>
        <taxon>Bacillota</taxon>
        <taxon>Bacilli</taxon>
        <taxon>Bacillales</taxon>
        <taxon>Paenibacillaceae</taxon>
        <taxon>Paenibacillus</taxon>
    </lineage>
</organism>
<dbReference type="EMBL" id="BOSE01000001">
    <property type="protein sequence ID" value="GIP14875.1"/>
    <property type="molecule type" value="Genomic_DNA"/>
</dbReference>
<keyword evidence="6 7" id="KW-0472">Membrane</keyword>
<proteinExistence type="inferred from homology"/>
<dbReference type="InterPro" id="IPR000515">
    <property type="entry name" value="MetI-like"/>
</dbReference>
<evidence type="ECO:0000313" key="9">
    <source>
        <dbReference type="EMBL" id="GIP14875.1"/>
    </source>
</evidence>
<evidence type="ECO:0000259" key="8">
    <source>
        <dbReference type="PROSITE" id="PS50928"/>
    </source>
</evidence>
<evidence type="ECO:0000313" key="10">
    <source>
        <dbReference type="Proteomes" id="UP000683139"/>
    </source>
</evidence>
<dbReference type="PROSITE" id="PS50928">
    <property type="entry name" value="ABC_TM1"/>
    <property type="match status" value="1"/>
</dbReference>
<dbReference type="PANTHER" id="PTHR43227:SF11">
    <property type="entry name" value="BLL4140 PROTEIN"/>
    <property type="match status" value="1"/>
</dbReference>
<keyword evidence="10" id="KW-1185">Reference proteome</keyword>
<dbReference type="GO" id="GO:0055085">
    <property type="term" value="P:transmembrane transport"/>
    <property type="evidence" value="ECO:0007669"/>
    <property type="project" value="InterPro"/>
</dbReference>
<keyword evidence="5 7" id="KW-1133">Transmembrane helix</keyword>
<accession>A0A919YKI1</accession>
<feature type="transmembrane region" description="Helical" evidence="7">
    <location>
        <begin position="160"/>
        <end position="183"/>
    </location>
</feature>
<dbReference type="AlphaFoldDB" id="A0A919YKI1"/>
<dbReference type="GO" id="GO:0005886">
    <property type="term" value="C:plasma membrane"/>
    <property type="evidence" value="ECO:0007669"/>
    <property type="project" value="UniProtKB-SubCell"/>
</dbReference>
<evidence type="ECO:0000256" key="1">
    <source>
        <dbReference type="ARBA" id="ARBA00004651"/>
    </source>
</evidence>
<reference evidence="9" key="1">
    <citation type="submission" date="2021-03" db="EMBL/GenBank/DDBJ databases">
        <title>Antimicrobial resistance genes in bacteria isolated from Japanese honey, and their potential for conferring macrolide and lincosamide resistance in the American foulbrood pathogen Paenibacillus larvae.</title>
        <authorList>
            <person name="Okamoto M."/>
            <person name="Kumagai M."/>
            <person name="Kanamori H."/>
            <person name="Takamatsu D."/>
        </authorList>
    </citation>
    <scope>NUCLEOTIDE SEQUENCE</scope>
    <source>
        <strain evidence="9">J40TS1</strain>
    </source>
</reference>
<dbReference type="Proteomes" id="UP000683139">
    <property type="component" value="Unassembled WGS sequence"/>
</dbReference>
<evidence type="ECO:0000256" key="2">
    <source>
        <dbReference type="ARBA" id="ARBA00022448"/>
    </source>
</evidence>
<sequence length="307" mass="34405">MNRRNKSLYSWAYLFMLPQLLMLAVFTIYPIVMSYVYSFYDWSGIGPLQQFIGWDNFYSVMTDRYFWNAYRNNLIYIGFTVLITLPAALLAALLLNLAYFKGKVVYRTLLFLPVVTTTAIVGVVLKSMFGTDNAIVNLVLQQFNLIKEPIGWLSGPYTSMLVLIGAGIWKVFGMIMIYWLAGLQSLPKEIYEAARIDGAGWWAALRYITIPLLLPVSAVILLLTVMNGIHVFDLVTTLTGGGPFFATDMVDLYIYRYAFGTGGFPQQGYASAAGIIFGMSIFVISLVLGAIVQLAMRRQRSIAIGKE</sequence>
<keyword evidence="3" id="KW-1003">Cell membrane</keyword>
<dbReference type="Pfam" id="PF00528">
    <property type="entry name" value="BPD_transp_1"/>
    <property type="match status" value="1"/>
</dbReference>
<dbReference type="CDD" id="cd06261">
    <property type="entry name" value="TM_PBP2"/>
    <property type="match status" value="1"/>
</dbReference>
<evidence type="ECO:0000256" key="3">
    <source>
        <dbReference type="ARBA" id="ARBA00022475"/>
    </source>
</evidence>
<dbReference type="Gene3D" id="1.10.3720.10">
    <property type="entry name" value="MetI-like"/>
    <property type="match status" value="1"/>
</dbReference>
<feature type="transmembrane region" description="Helical" evidence="7">
    <location>
        <begin position="204"/>
        <end position="226"/>
    </location>
</feature>
<protein>
    <submittedName>
        <fullName evidence="9">Sugar ABC transporter permease</fullName>
    </submittedName>
</protein>
<feature type="transmembrane region" description="Helical" evidence="7">
    <location>
        <begin position="109"/>
        <end position="129"/>
    </location>
</feature>
<name>A0A919YKI1_9BACL</name>
<dbReference type="PANTHER" id="PTHR43227">
    <property type="entry name" value="BLL4140 PROTEIN"/>
    <property type="match status" value="1"/>
</dbReference>
<evidence type="ECO:0000256" key="4">
    <source>
        <dbReference type="ARBA" id="ARBA00022692"/>
    </source>
</evidence>
<dbReference type="InterPro" id="IPR035906">
    <property type="entry name" value="MetI-like_sf"/>
</dbReference>
<gene>
    <name evidence="9" type="ORF">J40TS1_05170</name>
</gene>
<dbReference type="RefSeq" id="WP_213513060.1">
    <property type="nucleotide sequence ID" value="NZ_BOSE01000001.1"/>
</dbReference>
<feature type="domain" description="ABC transmembrane type-1" evidence="8">
    <location>
        <begin position="70"/>
        <end position="288"/>
    </location>
</feature>
<evidence type="ECO:0000256" key="6">
    <source>
        <dbReference type="ARBA" id="ARBA00023136"/>
    </source>
</evidence>
<dbReference type="SUPFAM" id="SSF161098">
    <property type="entry name" value="MetI-like"/>
    <property type="match status" value="1"/>
</dbReference>
<evidence type="ECO:0000256" key="5">
    <source>
        <dbReference type="ARBA" id="ARBA00022989"/>
    </source>
</evidence>
<keyword evidence="2 7" id="KW-0813">Transport</keyword>
<keyword evidence="4 7" id="KW-0812">Transmembrane</keyword>